<dbReference type="GO" id="GO:0006310">
    <property type="term" value="P:DNA recombination"/>
    <property type="evidence" value="ECO:0007669"/>
    <property type="project" value="UniProtKB-KW"/>
</dbReference>
<reference evidence="6 7" key="1">
    <citation type="submission" date="2016-06" db="EMBL/GenBank/DDBJ databases">
        <authorList>
            <person name="Kjaerup R.B."/>
            <person name="Dalgaard T.S."/>
            <person name="Juul-Madsen H.R."/>
        </authorList>
    </citation>
    <scope>NUCLEOTIDE SEQUENCE [LARGE SCALE GENOMIC DNA]</scope>
    <source>
        <strain evidence="6">2</strain>
    </source>
</reference>
<evidence type="ECO:0000313" key="6">
    <source>
        <dbReference type="EMBL" id="SBT04807.1"/>
    </source>
</evidence>
<evidence type="ECO:0000256" key="3">
    <source>
        <dbReference type="ARBA" id="ARBA00023172"/>
    </source>
</evidence>
<keyword evidence="7" id="KW-1185">Reference proteome</keyword>
<dbReference type="PANTHER" id="PTHR30349">
    <property type="entry name" value="PHAGE INTEGRASE-RELATED"/>
    <property type="match status" value="1"/>
</dbReference>
<dbReference type="PANTHER" id="PTHR30349:SF36">
    <property type="entry name" value="PROPHAGE INTEGRASE INTR-RELATED"/>
    <property type="match status" value="1"/>
</dbReference>
<dbReference type="Proteomes" id="UP000199600">
    <property type="component" value="Unassembled WGS sequence"/>
</dbReference>
<dbReference type="Gene3D" id="1.10.150.130">
    <property type="match status" value="1"/>
</dbReference>
<protein>
    <submittedName>
        <fullName evidence="6">Integrase family protein</fullName>
    </submittedName>
</protein>
<keyword evidence="2" id="KW-0238">DNA-binding</keyword>
<dbReference type="CDD" id="cd01189">
    <property type="entry name" value="INT_ICEBs1_C_like"/>
    <property type="match status" value="1"/>
</dbReference>
<evidence type="ECO:0000313" key="7">
    <source>
        <dbReference type="Proteomes" id="UP000199600"/>
    </source>
</evidence>
<dbReference type="InterPro" id="IPR013762">
    <property type="entry name" value="Integrase-like_cat_sf"/>
</dbReference>
<accession>A0A1A8XK81</accession>
<dbReference type="Pfam" id="PF12167">
    <property type="entry name" value="Arm-DNA-bind_2"/>
    <property type="match status" value="1"/>
</dbReference>
<organism evidence="6 7">
    <name type="scientific">Candidatus Propionivibrio aalborgensis</name>
    <dbReference type="NCBI Taxonomy" id="1860101"/>
    <lineage>
        <taxon>Bacteria</taxon>
        <taxon>Pseudomonadati</taxon>
        <taxon>Pseudomonadota</taxon>
        <taxon>Betaproteobacteria</taxon>
        <taxon>Rhodocyclales</taxon>
        <taxon>Rhodocyclaceae</taxon>
        <taxon>Propionivibrio</taxon>
    </lineage>
</organism>
<name>A0A1A8XK81_9RHOO</name>
<dbReference type="EMBL" id="FLQY01000041">
    <property type="protein sequence ID" value="SBT04807.1"/>
    <property type="molecule type" value="Genomic_DNA"/>
</dbReference>
<proteinExistence type="predicted"/>
<dbReference type="GO" id="GO:0015074">
    <property type="term" value="P:DNA integration"/>
    <property type="evidence" value="ECO:0007669"/>
    <property type="project" value="UniProtKB-KW"/>
</dbReference>
<dbReference type="SUPFAM" id="SSF56349">
    <property type="entry name" value="DNA breaking-rejoining enzymes"/>
    <property type="match status" value="1"/>
</dbReference>
<dbReference type="InterPro" id="IPR050090">
    <property type="entry name" value="Tyrosine_recombinase_XerCD"/>
</dbReference>
<feature type="region of interest" description="Disordered" evidence="4">
    <location>
        <begin position="404"/>
        <end position="423"/>
    </location>
</feature>
<dbReference type="InterPro" id="IPR004107">
    <property type="entry name" value="Integrase_SAM-like_N"/>
</dbReference>
<dbReference type="AlphaFoldDB" id="A0A1A8XK81"/>
<feature type="compositionally biased region" description="Polar residues" evidence="4">
    <location>
        <begin position="404"/>
        <end position="414"/>
    </location>
</feature>
<dbReference type="GO" id="GO:0003677">
    <property type="term" value="F:DNA binding"/>
    <property type="evidence" value="ECO:0007669"/>
    <property type="project" value="UniProtKB-KW"/>
</dbReference>
<dbReference type="InterPro" id="IPR022000">
    <property type="entry name" value="Min27-like_integrase_DNA_bind"/>
</dbReference>
<dbReference type="Pfam" id="PF14659">
    <property type="entry name" value="Phage_int_SAM_3"/>
    <property type="match status" value="1"/>
</dbReference>
<evidence type="ECO:0000256" key="4">
    <source>
        <dbReference type="SAM" id="MobiDB-lite"/>
    </source>
</evidence>
<keyword evidence="1" id="KW-0229">DNA integration</keyword>
<evidence type="ECO:0000256" key="2">
    <source>
        <dbReference type="ARBA" id="ARBA00023125"/>
    </source>
</evidence>
<dbReference type="InterPro" id="IPR010998">
    <property type="entry name" value="Integrase_recombinase_N"/>
</dbReference>
<dbReference type="PROSITE" id="PS51898">
    <property type="entry name" value="TYR_RECOMBINASE"/>
    <property type="match status" value="1"/>
</dbReference>
<evidence type="ECO:0000256" key="1">
    <source>
        <dbReference type="ARBA" id="ARBA00022908"/>
    </source>
</evidence>
<keyword evidence="3" id="KW-0233">DNA recombination</keyword>
<evidence type="ECO:0000259" key="5">
    <source>
        <dbReference type="PROSITE" id="PS51898"/>
    </source>
</evidence>
<feature type="domain" description="Tyr recombinase" evidence="5">
    <location>
        <begin position="208"/>
        <end position="391"/>
    </location>
</feature>
<dbReference type="InterPro" id="IPR002104">
    <property type="entry name" value="Integrase_catalytic"/>
</dbReference>
<dbReference type="Pfam" id="PF00589">
    <property type="entry name" value="Phage_integrase"/>
    <property type="match status" value="1"/>
</dbReference>
<gene>
    <name evidence="6" type="ORF">PROAA_1350031</name>
</gene>
<dbReference type="Gene3D" id="1.10.443.10">
    <property type="entry name" value="Intergrase catalytic core"/>
    <property type="match status" value="1"/>
</dbReference>
<dbReference type="InterPro" id="IPR011010">
    <property type="entry name" value="DNA_brk_join_enz"/>
</dbReference>
<sequence length="423" mass="48976">MASIRSINGKLFLDFRFKGKRCREYTSYGDNPENRRRMEETLRQIEAEIEKGTFSYRQRFPESKLAAKFDSPETVAMAKSPVAEAIAAPQDTLARNSTPLFSSFADQWFGQQSVEWRRTYKATNRQILDLHLIPAFGLKRVGEITKDDILNFRSVLAKVPGRKKNATLSSRRINAVMLVLRQIIDEAADRFKFTTPWTRIKPLRNKKSDVEPFSLEEVQRVLATIRPDFRNYMIVRFFTGMRTGEINGLKWKYVEFDKRLILIREALVDGEEEYTKTDSSQREIQMSEMVFSALKEQQKGTGHLSAFAFCNRDGKPLDSNNFTKRVWYPLLRYLGLSPRRPYQTRHTAATLWLASGENPQWIARQLGHSSTEMLFKVYSRFVPNLTRRDGSAFERLVSGAFGTSQQQTHINPINQPDAEEYHA</sequence>